<evidence type="ECO:0000313" key="3">
    <source>
        <dbReference type="Proteomes" id="UP000046187"/>
    </source>
</evidence>
<proteinExistence type="predicted"/>
<dbReference type="RefSeq" id="WP_064521487.1">
    <property type="nucleotide sequence ID" value="NZ_CXOI01000006.1"/>
</dbReference>
<keyword evidence="3" id="KW-1185">Reference proteome</keyword>
<dbReference type="EMBL" id="CXOI01000006">
    <property type="protein sequence ID" value="CTP83254.1"/>
    <property type="molecule type" value="Genomic_DNA"/>
</dbReference>
<dbReference type="AlphaFoldDB" id="A0A0K2ZGB5"/>
<name>A0A0K2ZGB5_9XANT</name>
<gene>
    <name evidence="2" type="ORF">XTALMG727_0569</name>
</gene>
<reference evidence="3" key="1">
    <citation type="submission" date="2015-07" db="EMBL/GenBank/DDBJ databases">
        <authorList>
            <person name="Wibberg D."/>
        </authorList>
    </citation>
    <scope>NUCLEOTIDE SEQUENCE [LARGE SCALE GENOMIC DNA]</scope>
</reference>
<keyword evidence="1" id="KW-1133">Transmembrane helix</keyword>
<evidence type="ECO:0000313" key="2">
    <source>
        <dbReference type="EMBL" id="CTP83254.1"/>
    </source>
</evidence>
<feature type="transmembrane region" description="Helical" evidence="1">
    <location>
        <begin position="153"/>
        <end position="175"/>
    </location>
</feature>
<sequence>MAKTEDSKEGSKESGLSHLSLMDKAWDFHWVLRFSCIVLFIDAALVLKGGKGLLYWSAKTESLLQDLGFLLVATAAFGILVSFALPTLAYFVRLILWRFASVAAPDRGERSAGDVPAERLRERALERESDFLLRLYEQSLKQRGRERADLENWGNLVFATVAIAIADGALPLIYADAGSLVHDALAPLGDWGWKLAGLLLLVACTFLRITWFAPERPHVVFYPPLDKELREQQRKIHDGP</sequence>
<protein>
    <recommendedName>
        <fullName evidence="4">Transmembrane protein</fullName>
    </recommendedName>
</protein>
<accession>A0A0K2ZGB5</accession>
<dbReference type="Proteomes" id="UP000046187">
    <property type="component" value="Unassembled WGS sequence"/>
</dbReference>
<keyword evidence="1" id="KW-0472">Membrane</keyword>
<organism evidence="2 3">
    <name type="scientific">Xanthomonas graminis pv. arrhenatheri LMG 727</name>
    <dbReference type="NCBI Taxonomy" id="1195923"/>
    <lineage>
        <taxon>Bacteria</taxon>
        <taxon>Pseudomonadati</taxon>
        <taxon>Pseudomonadota</taxon>
        <taxon>Gammaproteobacteria</taxon>
        <taxon>Lysobacterales</taxon>
        <taxon>Lysobacteraceae</taxon>
        <taxon>Xanthomonas</taxon>
        <taxon>Xanthomonas translucens group</taxon>
        <taxon>Xanthomonas graminis</taxon>
    </lineage>
</organism>
<feature type="transmembrane region" description="Helical" evidence="1">
    <location>
        <begin position="67"/>
        <end position="92"/>
    </location>
</feature>
<keyword evidence="1" id="KW-0812">Transmembrane</keyword>
<evidence type="ECO:0008006" key="4">
    <source>
        <dbReference type="Google" id="ProtNLM"/>
    </source>
</evidence>
<feature type="transmembrane region" description="Helical" evidence="1">
    <location>
        <begin position="30"/>
        <end position="47"/>
    </location>
</feature>
<feature type="transmembrane region" description="Helical" evidence="1">
    <location>
        <begin position="195"/>
        <end position="213"/>
    </location>
</feature>
<evidence type="ECO:0000256" key="1">
    <source>
        <dbReference type="SAM" id="Phobius"/>
    </source>
</evidence>